<evidence type="ECO:0000259" key="2">
    <source>
        <dbReference type="SMART" id="SM00014"/>
    </source>
</evidence>
<feature type="transmembrane region" description="Helical" evidence="1">
    <location>
        <begin position="18"/>
        <end position="38"/>
    </location>
</feature>
<sequence>MSEAPASALRRPAQRTHLWVIAVGACALLVLVIFEFFVRSHTGQRIEHAMFHAAEHQRAAFEDGGIAPNWLLNLSIAVPALFFVIITLVRQRFIAAGIAVVTFVAANITTQLLKSTFLDRPDLSSENGVPWLMNSMPSGHTTLAAGAAVAVFLVSGPRQRPLLGFLVAFFATAVGAFTFIETWHRPSDIISAYLVVGAWGLIGGWLIMRAEERWNTVTVENDTSPGGAAGLAWFLGVILTGASALCFLFAGGPDGVAAVTDERQATSTWHWVAGILLSVGPGFLIAGAGINFFDSETGRRMRGHPLPAPQTLKYPVPPQFSHLYEV</sequence>
<keyword evidence="1" id="KW-0472">Membrane</keyword>
<dbReference type="InterPro" id="IPR036938">
    <property type="entry name" value="PAP2/HPO_sf"/>
</dbReference>
<reference evidence="3 4" key="1">
    <citation type="submission" date="2021-03" db="EMBL/GenBank/DDBJ databases">
        <title>Sequencing the genomes of 1000 actinobacteria strains.</title>
        <authorList>
            <person name="Klenk H.-P."/>
        </authorList>
    </citation>
    <scope>NUCLEOTIDE SEQUENCE [LARGE SCALE GENOMIC DNA]</scope>
    <source>
        <strain evidence="3 4">DSM 12544</strain>
    </source>
</reference>
<evidence type="ECO:0000256" key="1">
    <source>
        <dbReference type="SAM" id="Phobius"/>
    </source>
</evidence>
<feature type="transmembrane region" description="Helical" evidence="1">
    <location>
        <begin position="162"/>
        <end position="183"/>
    </location>
</feature>
<feature type="transmembrane region" description="Helical" evidence="1">
    <location>
        <begin position="70"/>
        <end position="89"/>
    </location>
</feature>
<keyword evidence="1" id="KW-0812">Transmembrane</keyword>
<accession>A0ABS4SYW2</accession>
<keyword evidence="4" id="KW-1185">Reference proteome</keyword>
<evidence type="ECO:0000313" key="3">
    <source>
        <dbReference type="EMBL" id="MBP2317090.1"/>
    </source>
</evidence>
<dbReference type="RefSeq" id="WP_210047313.1">
    <property type="nucleotide sequence ID" value="NZ_JAGINX010000001.1"/>
</dbReference>
<dbReference type="InterPro" id="IPR000326">
    <property type="entry name" value="PAP2/HPO"/>
</dbReference>
<dbReference type="SUPFAM" id="SSF48317">
    <property type="entry name" value="Acid phosphatase/Vanadium-dependent haloperoxidase"/>
    <property type="match status" value="1"/>
</dbReference>
<feature type="transmembrane region" description="Helical" evidence="1">
    <location>
        <begin position="229"/>
        <end position="251"/>
    </location>
</feature>
<dbReference type="Pfam" id="PF01569">
    <property type="entry name" value="PAP2"/>
    <property type="match status" value="1"/>
</dbReference>
<dbReference type="CDD" id="cd01610">
    <property type="entry name" value="PAP2_like"/>
    <property type="match status" value="1"/>
</dbReference>
<organism evidence="3 4">
    <name type="scientific">Nesterenkonia lacusekhoensis</name>
    <dbReference type="NCBI Taxonomy" id="150832"/>
    <lineage>
        <taxon>Bacteria</taxon>
        <taxon>Bacillati</taxon>
        <taxon>Actinomycetota</taxon>
        <taxon>Actinomycetes</taxon>
        <taxon>Micrococcales</taxon>
        <taxon>Micrococcaceae</taxon>
        <taxon>Nesterenkonia</taxon>
    </lineage>
</organism>
<feature type="transmembrane region" description="Helical" evidence="1">
    <location>
        <begin position="271"/>
        <end position="293"/>
    </location>
</feature>
<keyword evidence="1" id="KW-1133">Transmembrane helix</keyword>
<feature type="domain" description="Phosphatidic acid phosphatase type 2/haloperoxidase" evidence="2">
    <location>
        <begin position="96"/>
        <end position="204"/>
    </location>
</feature>
<name>A0ABS4SYW2_9MICC</name>
<dbReference type="EMBL" id="JAGINX010000001">
    <property type="protein sequence ID" value="MBP2317090.1"/>
    <property type="molecule type" value="Genomic_DNA"/>
</dbReference>
<evidence type="ECO:0000313" key="4">
    <source>
        <dbReference type="Proteomes" id="UP001519331"/>
    </source>
</evidence>
<gene>
    <name evidence="3" type="ORF">JOF45_000109</name>
</gene>
<comment type="caution">
    <text evidence="3">The sequence shown here is derived from an EMBL/GenBank/DDBJ whole genome shotgun (WGS) entry which is preliminary data.</text>
</comment>
<feature type="transmembrane region" description="Helical" evidence="1">
    <location>
        <begin position="137"/>
        <end position="155"/>
    </location>
</feature>
<feature type="transmembrane region" description="Helical" evidence="1">
    <location>
        <begin position="96"/>
        <end position="117"/>
    </location>
</feature>
<dbReference type="SMART" id="SM00014">
    <property type="entry name" value="acidPPc"/>
    <property type="match status" value="1"/>
</dbReference>
<proteinExistence type="predicted"/>
<dbReference type="Gene3D" id="1.20.144.10">
    <property type="entry name" value="Phosphatidic acid phosphatase type 2/haloperoxidase"/>
    <property type="match status" value="1"/>
</dbReference>
<dbReference type="Proteomes" id="UP001519331">
    <property type="component" value="Unassembled WGS sequence"/>
</dbReference>
<protein>
    <recommendedName>
        <fullName evidence="2">Phosphatidic acid phosphatase type 2/haloperoxidase domain-containing protein</fullName>
    </recommendedName>
</protein>
<feature type="transmembrane region" description="Helical" evidence="1">
    <location>
        <begin position="189"/>
        <end position="208"/>
    </location>
</feature>